<keyword evidence="1" id="KW-0472">Membrane</keyword>
<feature type="transmembrane region" description="Helical" evidence="1">
    <location>
        <begin position="15"/>
        <end position="33"/>
    </location>
</feature>
<protein>
    <submittedName>
        <fullName evidence="2">Unannotated protein</fullName>
    </submittedName>
</protein>
<dbReference type="AlphaFoldDB" id="A0A6J6D558"/>
<evidence type="ECO:0000256" key="1">
    <source>
        <dbReference type="SAM" id="Phobius"/>
    </source>
</evidence>
<evidence type="ECO:0000313" key="2">
    <source>
        <dbReference type="EMBL" id="CAB4557869.1"/>
    </source>
</evidence>
<proteinExistence type="predicted"/>
<reference evidence="2" key="1">
    <citation type="submission" date="2020-05" db="EMBL/GenBank/DDBJ databases">
        <authorList>
            <person name="Chiriac C."/>
            <person name="Salcher M."/>
            <person name="Ghai R."/>
            <person name="Kavagutti S V."/>
        </authorList>
    </citation>
    <scope>NUCLEOTIDE SEQUENCE</scope>
</reference>
<gene>
    <name evidence="2" type="ORF">UFOPK1619_00182</name>
</gene>
<feature type="transmembrane region" description="Helical" evidence="1">
    <location>
        <begin position="45"/>
        <end position="66"/>
    </location>
</feature>
<sequence>MIAIDILRWPGVNQAFLFSFFVTTAMALVVIPIGKRRPIAKAATWGEAMIGSVYTFFVMFLAFGVVPHQFIDHADKELGWRKDKLLYGPFDILNAKANGGNFPFTLSYEAIRDIAVVVIHVYFIGLMIYMFVWWQKRGEKVTKEIETSSYGRPLVRKS</sequence>
<organism evidence="2">
    <name type="scientific">freshwater metagenome</name>
    <dbReference type="NCBI Taxonomy" id="449393"/>
    <lineage>
        <taxon>unclassified sequences</taxon>
        <taxon>metagenomes</taxon>
        <taxon>ecological metagenomes</taxon>
    </lineage>
</organism>
<keyword evidence="1" id="KW-1133">Transmembrane helix</keyword>
<dbReference type="EMBL" id="CAEZTI010000018">
    <property type="protein sequence ID" value="CAB4557869.1"/>
    <property type="molecule type" value="Genomic_DNA"/>
</dbReference>
<feature type="transmembrane region" description="Helical" evidence="1">
    <location>
        <begin position="114"/>
        <end position="134"/>
    </location>
</feature>
<name>A0A6J6D558_9ZZZZ</name>
<accession>A0A6J6D558</accession>
<keyword evidence="1" id="KW-0812">Transmembrane</keyword>